<gene>
    <name evidence="9" type="ORF">Sradi_1111800</name>
</gene>
<dbReference type="InterPro" id="IPR036388">
    <property type="entry name" value="WH-like_DNA-bd_sf"/>
</dbReference>
<evidence type="ECO:0000256" key="3">
    <source>
        <dbReference type="ARBA" id="ARBA00022737"/>
    </source>
</evidence>
<dbReference type="EMBL" id="JACGWJ010000004">
    <property type="protein sequence ID" value="KAL0425770.1"/>
    <property type="molecule type" value="Genomic_DNA"/>
</dbReference>
<dbReference type="GO" id="GO:0006952">
    <property type="term" value="P:defense response"/>
    <property type="evidence" value="ECO:0007669"/>
    <property type="project" value="UniProtKB-KW"/>
</dbReference>
<evidence type="ECO:0000313" key="9">
    <source>
        <dbReference type="EMBL" id="KAL0425770.1"/>
    </source>
</evidence>
<dbReference type="PANTHER" id="PTHR33463:SF202">
    <property type="entry name" value="NB-ARC DOMAIN-CONTAINING PROTEIN"/>
    <property type="match status" value="1"/>
</dbReference>
<dbReference type="InterPro" id="IPR032675">
    <property type="entry name" value="LRR_dom_sf"/>
</dbReference>
<protein>
    <submittedName>
        <fullName evidence="9">Disease resistance protein</fullName>
    </submittedName>
</protein>
<dbReference type="Gene3D" id="3.80.10.10">
    <property type="entry name" value="Ribonuclease Inhibitor"/>
    <property type="match status" value="1"/>
</dbReference>
<dbReference type="Gene3D" id="1.10.8.430">
    <property type="entry name" value="Helical domain of apoptotic protease-activating factors"/>
    <property type="match status" value="1"/>
</dbReference>
<dbReference type="Pfam" id="PF23598">
    <property type="entry name" value="LRR_14"/>
    <property type="match status" value="1"/>
</dbReference>
<dbReference type="InterPro" id="IPR058922">
    <property type="entry name" value="WHD_DRP"/>
</dbReference>
<sequence>MEVLASTVGALLVEPCRALFTFLCTKLKNPFHFSANLRHLDAEMEVLIQRRRQLSQRLQLVAQAGLQEPSGVREWLAKVDTLEARWRSLKQDLDSSARNSERSCCLRCSRLSDHVAIRLGEARQLKSDGETLDVMNIGPDPSIVTTEHMPAPTIEDQATASRNMAKVMDLLRREDVPRIGIWGNRISAEKVQNLIAKRLKLELPEESIETRTNGCCPLKIEALNEDEAWSLFCKSAGEVATWEEIQPLAKAITNECGGLPLAIIVVGASLKQKRMVEVWKDALNALRRSEPPIGSGLEDKVYNPIKWSYDLLPDECIKSCFLFCCLFLEDYEIVENTLIRYWLAEGLLEDHHDIEKVMSRGITIIETLKDRSLLEDGGYQSVKIHDIIRDVSIWISSLPENECISLVRSGIELKEMREDELSVKSYSRVSFMGNEIRELPNALEECPTVTTLLLQENRKLKHIPDDFLPAFKSLKILDLSDCPSIKSLPPCLDQLVELRVLILASCKSLESFPPVGGLAKLQVFVCSGTGISTLPQGMEKLTNLRQLDLSCNHKLTVIPVGLVSSLSNLEELYLCGNNQLKFNGESGEIVAQLREIMSLKRLSYLTIGLGRSASTLETTDSLLNWMKKLNRFYFFIGEPKFVRPWPRRISNKSVFFNDIHLWGERIEWLFANTNYICFEDCGGLDTMFQKLVAYGDEVGSFDTVKSLVILTYSGSFGVGSNAKLEMLPNLEEISLSQLTNLPCASTLASQLGLKLFQAEIYLFLQVPTVAIFNLPRHYNTLTGKARTYQDRRLCAGGTTLQV</sequence>
<evidence type="ECO:0000256" key="4">
    <source>
        <dbReference type="ARBA" id="ARBA00022741"/>
    </source>
</evidence>
<dbReference type="PANTHER" id="PTHR33463">
    <property type="entry name" value="NB-ARC DOMAIN-CONTAINING PROTEIN-RELATED"/>
    <property type="match status" value="1"/>
</dbReference>
<proteinExistence type="inferred from homology"/>
<keyword evidence="4" id="KW-0547">Nucleotide-binding</keyword>
<evidence type="ECO:0000256" key="6">
    <source>
        <dbReference type="ARBA" id="ARBA00022840"/>
    </source>
</evidence>
<dbReference type="Gene3D" id="1.10.10.10">
    <property type="entry name" value="Winged helix-like DNA-binding domain superfamily/Winged helix DNA-binding domain"/>
    <property type="match status" value="1"/>
</dbReference>
<dbReference type="InterPro" id="IPR055414">
    <property type="entry name" value="LRR_R13L4/SHOC2-like"/>
</dbReference>
<dbReference type="FunFam" id="1.10.8.430:FF:000003">
    <property type="entry name" value="Probable disease resistance protein At5g66910"/>
    <property type="match status" value="1"/>
</dbReference>
<dbReference type="PRINTS" id="PR00364">
    <property type="entry name" value="DISEASERSIST"/>
</dbReference>
<accession>A0AAW2V7N9</accession>
<dbReference type="SUPFAM" id="SSF52058">
    <property type="entry name" value="L domain-like"/>
    <property type="match status" value="1"/>
</dbReference>
<dbReference type="GO" id="GO:0005524">
    <property type="term" value="F:ATP binding"/>
    <property type="evidence" value="ECO:0007669"/>
    <property type="project" value="UniProtKB-KW"/>
</dbReference>
<comment type="similarity">
    <text evidence="1">Belongs to the disease resistance NB-LRR family.</text>
</comment>
<dbReference type="InterPro" id="IPR027417">
    <property type="entry name" value="P-loop_NTPase"/>
</dbReference>
<evidence type="ECO:0000256" key="1">
    <source>
        <dbReference type="ARBA" id="ARBA00008894"/>
    </source>
</evidence>
<dbReference type="Pfam" id="PF23559">
    <property type="entry name" value="WHD_DRP"/>
    <property type="match status" value="1"/>
</dbReference>
<feature type="domain" description="Disease resistance R13L4/SHOC-2-like LRR" evidence="8">
    <location>
        <begin position="468"/>
        <end position="631"/>
    </location>
</feature>
<dbReference type="SUPFAM" id="SSF52540">
    <property type="entry name" value="P-loop containing nucleoside triphosphate hydrolases"/>
    <property type="match status" value="1"/>
</dbReference>
<reference evidence="9" key="2">
    <citation type="journal article" date="2024" name="Plant">
        <title>Genomic evolution and insights into agronomic trait innovations of Sesamum species.</title>
        <authorList>
            <person name="Miao H."/>
            <person name="Wang L."/>
            <person name="Qu L."/>
            <person name="Liu H."/>
            <person name="Sun Y."/>
            <person name="Le M."/>
            <person name="Wang Q."/>
            <person name="Wei S."/>
            <person name="Zheng Y."/>
            <person name="Lin W."/>
            <person name="Duan Y."/>
            <person name="Cao H."/>
            <person name="Xiong S."/>
            <person name="Wang X."/>
            <person name="Wei L."/>
            <person name="Li C."/>
            <person name="Ma Q."/>
            <person name="Ju M."/>
            <person name="Zhao R."/>
            <person name="Li G."/>
            <person name="Mu C."/>
            <person name="Tian Q."/>
            <person name="Mei H."/>
            <person name="Zhang T."/>
            <person name="Gao T."/>
            <person name="Zhang H."/>
        </authorList>
    </citation>
    <scope>NUCLEOTIDE SEQUENCE</scope>
    <source>
        <strain evidence="9">G02</strain>
    </source>
</reference>
<keyword evidence="3" id="KW-0677">Repeat</keyword>
<evidence type="ECO:0000259" key="7">
    <source>
        <dbReference type="Pfam" id="PF23559"/>
    </source>
</evidence>
<evidence type="ECO:0000256" key="2">
    <source>
        <dbReference type="ARBA" id="ARBA00022614"/>
    </source>
</evidence>
<keyword evidence="5" id="KW-0611">Plant defense</keyword>
<dbReference type="AlphaFoldDB" id="A0AAW2V7N9"/>
<comment type="caution">
    <text evidence="9">The sequence shown here is derived from an EMBL/GenBank/DDBJ whole genome shotgun (WGS) entry which is preliminary data.</text>
</comment>
<name>A0AAW2V7N9_SESRA</name>
<reference evidence="9" key="1">
    <citation type="submission" date="2020-06" db="EMBL/GenBank/DDBJ databases">
        <authorList>
            <person name="Li T."/>
            <person name="Hu X."/>
            <person name="Zhang T."/>
            <person name="Song X."/>
            <person name="Zhang H."/>
            <person name="Dai N."/>
            <person name="Sheng W."/>
            <person name="Hou X."/>
            <person name="Wei L."/>
        </authorList>
    </citation>
    <scope>NUCLEOTIDE SEQUENCE</scope>
    <source>
        <strain evidence="9">G02</strain>
        <tissue evidence="9">Leaf</tissue>
    </source>
</reference>
<keyword evidence="6" id="KW-0067">ATP-binding</keyword>
<dbReference type="FunFam" id="1.10.10.10:FF:000322">
    <property type="entry name" value="Probable disease resistance protein At1g63360"/>
    <property type="match status" value="1"/>
</dbReference>
<keyword evidence="2" id="KW-0433">Leucine-rich repeat</keyword>
<feature type="domain" description="Disease resistance protein winged helix" evidence="7">
    <location>
        <begin position="326"/>
        <end position="391"/>
    </location>
</feature>
<evidence type="ECO:0000259" key="8">
    <source>
        <dbReference type="Pfam" id="PF23598"/>
    </source>
</evidence>
<evidence type="ECO:0000256" key="5">
    <source>
        <dbReference type="ARBA" id="ARBA00022821"/>
    </source>
</evidence>
<dbReference type="InterPro" id="IPR050905">
    <property type="entry name" value="Plant_NBS-LRR"/>
</dbReference>
<dbReference type="InterPro" id="IPR042197">
    <property type="entry name" value="Apaf_helical"/>
</dbReference>
<organism evidence="9">
    <name type="scientific">Sesamum radiatum</name>
    <name type="common">Black benniseed</name>
    <dbReference type="NCBI Taxonomy" id="300843"/>
    <lineage>
        <taxon>Eukaryota</taxon>
        <taxon>Viridiplantae</taxon>
        <taxon>Streptophyta</taxon>
        <taxon>Embryophyta</taxon>
        <taxon>Tracheophyta</taxon>
        <taxon>Spermatophyta</taxon>
        <taxon>Magnoliopsida</taxon>
        <taxon>eudicotyledons</taxon>
        <taxon>Gunneridae</taxon>
        <taxon>Pentapetalae</taxon>
        <taxon>asterids</taxon>
        <taxon>lamiids</taxon>
        <taxon>Lamiales</taxon>
        <taxon>Pedaliaceae</taxon>
        <taxon>Sesamum</taxon>
    </lineage>
</organism>
<dbReference type="GO" id="GO:0043531">
    <property type="term" value="F:ADP binding"/>
    <property type="evidence" value="ECO:0007669"/>
    <property type="project" value="InterPro"/>
</dbReference>